<keyword evidence="4 7" id="KW-0371">Homeobox</keyword>
<dbReference type="SUPFAM" id="SSF46689">
    <property type="entry name" value="Homeodomain-like"/>
    <property type="match status" value="1"/>
</dbReference>
<dbReference type="InterPro" id="IPR039350">
    <property type="entry name" value="Prospero_homeodomain"/>
</dbReference>
<protein>
    <submittedName>
        <fullName evidence="7">Homeobox protein prospero</fullName>
    </submittedName>
</protein>
<dbReference type="PANTHER" id="PTHR12198:SF0">
    <property type="entry name" value="HOMEOBOX PROTEIN PROSPERO"/>
    <property type="match status" value="1"/>
</dbReference>
<dbReference type="GO" id="GO:0048468">
    <property type="term" value="P:cell development"/>
    <property type="evidence" value="ECO:0007669"/>
    <property type="project" value="UniProtKB-ARBA"/>
</dbReference>
<name>A0A095BZ55_SCHHA</name>
<dbReference type="GO" id="GO:0007399">
    <property type="term" value="P:nervous system development"/>
    <property type="evidence" value="ECO:0007669"/>
    <property type="project" value="UniProtKB-ARBA"/>
</dbReference>
<dbReference type="EMBL" id="KL250612">
    <property type="protein sequence ID" value="KGB34463.1"/>
    <property type="molecule type" value="Genomic_DNA"/>
</dbReference>
<dbReference type="AlphaFoldDB" id="A0A095BZ55"/>
<evidence type="ECO:0000256" key="2">
    <source>
        <dbReference type="ARBA" id="ARBA00023015"/>
    </source>
</evidence>
<keyword evidence="6" id="KW-0539">Nucleus</keyword>
<evidence type="ECO:0000256" key="6">
    <source>
        <dbReference type="ARBA" id="ARBA00023242"/>
    </source>
</evidence>
<keyword evidence="2" id="KW-0805">Transcription regulation</keyword>
<evidence type="ECO:0000256" key="4">
    <source>
        <dbReference type="ARBA" id="ARBA00023155"/>
    </source>
</evidence>
<dbReference type="GO" id="GO:0000981">
    <property type="term" value="F:DNA-binding transcription factor activity, RNA polymerase II-specific"/>
    <property type="evidence" value="ECO:0007669"/>
    <property type="project" value="TreeGrafter"/>
</dbReference>
<proteinExistence type="predicted"/>
<dbReference type="InterPro" id="IPR023082">
    <property type="entry name" value="Homeo_prospero_dom"/>
</dbReference>
<dbReference type="GO" id="GO:0000978">
    <property type="term" value="F:RNA polymerase II cis-regulatory region sequence-specific DNA binding"/>
    <property type="evidence" value="ECO:0007669"/>
    <property type="project" value="TreeGrafter"/>
</dbReference>
<dbReference type="PROSITE" id="PS51818">
    <property type="entry name" value="HOMEO_PROSPERO"/>
    <property type="match status" value="1"/>
</dbReference>
<dbReference type="InterPro" id="IPR037131">
    <property type="entry name" value="Homeo_prospero_dom_sf"/>
</dbReference>
<evidence type="ECO:0000256" key="3">
    <source>
        <dbReference type="ARBA" id="ARBA00023125"/>
    </source>
</evidence>
<dbReference type="Pfam" id="PF05044">
    <property type="entry name" value="HPD"/>
    <property type="match status" value="1"/>
</dbReference>
<dbReference type="GO" id="GO:0005634">
    <property type="term" value="C:nucleus"/>
    <property type="evidence" value="ECO:0007669"/>
    <property type="project" value="UniProtKB-SubCell"/>
</dbReference>
<dbReference type="PANTHER" id="PTHR12198">
    <property type="entry name" value="HOMEOBOX PROTEIN PROSPERO/PROX-1/CEH-26"/>
    <property type="match status" value="1"/>
</dbReference>
<keyword evidence="3 7" id="KW-0238">DNA-binding</keyword>
<evidence type="ECO:0000256" key="1">
    <source>
        <dbReference type="ARBA" id="ARBA00004123"/>
    </source>
</evidence>
<reference evidence="7" key="1">
    <citation type="journal article" date="2012" name="Nat. Genet.">
        <title>Whole-genome sequence of Schistosoma haematobium.</title>
        <authorList>
            <person name="Young N.D."/>
            <person name="Jex A.R."/>
            <person name="Li B."/>
            <person name="Liu S."/>
            <person name="Yang L."/>
            <person name="Xiong Z."/>
            <person name="Li Y."/>
            <person name="Cantacessi C."/>
            <person name="Hall R.S."/>
            <person name="Xu X."/>
            <person name="Chen F."/>
            <person name="Wu X."/>
            <person name="Zerlotini A."/>
            <person name="Oliveira G."/>
            <person name="Hofmann A."/>
            <person name="Zhang G."/>
            <person name="Fang X."/>
            <person name="Kang Y."/>
            <person name="Campbell B.E."/>
            <person name="Loukas A."/>
            <person name="Ranganathan S."/>
            <person name="Rollinson D."/>
            <person name="Rinaldi G."/>
            <person name="Brindley P.J."/>
            <person name="Yang H."/>
            <person name="Wang J."/>
            <person name="Wang J."/>
            <person name="Gasser R.B."/>
        </authorList>
    </citation>
    <scope>NUCLEOTIDE SEQUENCE [LARGE SCALE GENOMIC DNA]</scope>
</reference>
<evidence type="ECO:0000313" key="7">
    <source>
        <dbReference type="EMBL" id="KGB34463.1"/>
    </source>
</evidence>
<dbReference type="Gene3D" id="1.10.10.500">
    <property type="entry name" value="Homeo-prospero domain"/>
    <property type="match status" value="1"/>
</dbReference>
<gene>
    <name evidence="7" type="ORF">MS3_02672</name>
</gene>
<accession>A0A095BZ55</accession>
<dbReference type="InterPro" id="IPR009057">
    <property type="entry name" value="Homeodomain-like_sf"/>
</dbReference>
<organism evidence="7">
    <name type="scientific">Schistosoma haematobium</name>
    <name type="common">Blood fluke</name>
    <dbReference type="NCBI Taxonomy" id="6185"/>
    <lineage>
        <taxon>Eukaryota</taxon>
        <taxon>Metazoa</taxon>
        <taxon>Spiralia</taxon>
        <taxon>Lophotrochozoa</taxon>
        <taxon>Platyhelminthes</taxon>
        <taxon>Trematoda</taxon>
        <taxon>Digenea</taxon>
        <taxon>Strigeidida</taxon>
        <taxon>Schistosomatoidea</taxon>
        <taxon>Schistosomatidae</taxon>
        <taxon>Schistosoma</taxon>
    </lineage>
</organism>
<evidence type="ECO:0000256" key="5">
    <source>
        <dbReference type="ARBA" id="ARBA00023163"/>
    </source>
</evidence>
<keyword evidence="5" id="KW-0804">Transcription</keyword>
<sequence length="114" mass="13436">MDQTFKKNSESRKPLREFYYIQMEKYARVAISEGIRIADEIHVTIESEIYRALNLHYNRNQQLEALISNTLVMFVRLCSHNSSLQAIKLYSCQMDQPVPEFFKSPNWMDQLADG</sequence>
<comment type="subcellular location">
    <subcellularLocation>
        <location evidence="1">Nucleus</location>
    </subcellularLocation>
</comment>